<dbReference type="Pfam" id="PF06445">
    <property type="entry name" value="GyrI-like"/>
    <property type="match status" value="1"/>
</dbReference>
<dbReference type="SUPFAM" id="SSF55136">
    <property type="entry name" value="Probable bacterial effector-binding domain"/>
    <property type="match status" value="1"/>
</dbReference>
<dbReference type="Gene3D" id="3.20.80.10">
    <property type="entry name" value="Regulatory factor, effector binding domain"/>
    <property type="match status" value="1"/>
</dbReference>
<accession>A0ABT6RL84</accession>
<evidence type="ECO:0000313" key="3">
    <source>
        <dbReference type="Proteomes" id="UP001224661"/>
    </source>
</evidence>
<dbReference type="InterPro" id="IPR010499">
    <property type="entry name" value="AraC_E-bd"/>
</dbReference>
<dbReference type="RefSeq" id="WP_282510107.1">
    <property type="nucleotide sequence ID" value="NZ_JASCIR010000002.1"/>
</dbReference>
<comment type="caution">
    <text evidence="2">The sequence shown here is derived from an EMBL/GenBank/DDBJ whole genome shotgun (WGS) entry which is preliminary data.</text>
</comment>
<sequence length="168" mass="19123">MANQPRIEERPERAFVGVRGRVTWDTFGRLADRLPEIVGWLGERGIPMADGPFFKYEVLDPEDRTREFEVVAGVPVGERVRVPGGELFVGTLPAGRYVTVRHVGHPDELFAVTATVLKWAEAKGLAWDMERTEAGEVWGCRLESYKTDPRVEPDLNKWETELAFRLRD</sequence>
<dbReference type="EMBL" id="JASCIR010000002">
    <property type="protein sequence ID" value="MDI3385197.1"/>
    <property type="molecule type" value="Genomic_DNA"/>
</dbReference>
<organism evidence="2 3">
    <name type="scientific">Streptomyces solicavernae</name>
    <dbReference type="NCBI Taxonomy" id="3043614"/>
    <lineage>
        <taxon>Bacteria</taxon>
        <taxon>Bacillati</taxon>
        <taxon>Actinomycetota</taxon>
        <taxon>Actinomycetes</taxon>
        <taxon>Kitasatosporales</taxon>
        <taxon>Streptomycetaceae</taxon>
        <taxon>Streptomyces</taxon>
    </lineage>
</organism>
<dbReference type="SMART" id="SM00871">
    <property type="entry name" value="AraC_E_bind"/>
    <property type="match status" value="1"/>
</dbReference>
<dbReference type="InterPro" id="IPR011256">
    <property type="entry name" value="Reg_factor_effector_dom_sf"/>
</dbReference>
<name>A0ABT6RL84_9ACTN</name>
<proteinExistence type="predicted"/>
<keyword evidence="3" id="KW-1185">Reference proteome</keyword>
<dbReference type="InterPro" id="IPR029442">
    <property type="entry name" value="GyrI-like"/>
</dbReference>
<evidence type="ECO:0000259" key="1">
    <source>
        <dbReference type="SMART" id="SM00871"/>
    </source>
</evidence>
<dbReference type="Proteomes" id="UP001224661">
    <property type="component" value="Unassembled WGS sequence"/>
</dbReference>
<feature type="domain" description="AraC effector-binding" evidence="1">
    <location>
        <begin position="3"/>
        <end position="167"/>
    </location>
</feature>
<protein>
    <submittedName>
        <fullName evidence="2">GyrI-like domain-containing protein</fullName>
    </submittedName>
</protein>
<evidence type="ECO:0000313" key="2">
    <source>
        <dbReference type="EMBL" id="MDI3385197.1"/>
    </source>
</evidence>
<reference evidence="2 3" key="1">
    <citation type="submission" date="2023-05" db="EMBL/GenBank/DDBJ databases">
        <title>Draft genome sequence of Streptomyces sp. B-S-A8 isolated from a cave soil in Thailand.</title>
        <authorList>
            <person name="Chamroensaksri N."/>
            <person name="Muangham S."/>
        </authorList>
    </citation>
    <scope>NUCLEOTIDE SEQUENCE [LARGE SCALE GENOMIC DNA]</scope>
    <source>
        <strain evidence="2 3">B-S-A8</strain>
    </source>
</reference>
<gene>
    <name evidence="2" type="ORF">QIS99_03035</name>
</gene>